<protein>
    <submittedName>
        <fullName evidence="1">Uncharacterized protein</fullName>
    </submittedName>
</protein>
<reference evidence="1" key="1">
    <citation type="journal article" date="2021" name="PeerJ">
        <title>Extensive microbial diversity within the chicken gut microbiome revealed by metagenomics and culture.</title>
        <authorList>
            <person name="Gilroy R."/>
            <person name="Ravi A."/>
            <person name="Getino M."/>
            <person name="Pursley I."/>
            <person name="Horton D.L."/>
            <person name="Alikhan N.F."/>
            <person name="Baker D."/>
            <person name="Gharbi K."/>
            <person name="Hall N."/>
            <person name="Watson M."/>
            <person name="Adriaenssens E.M."/>
            <person name="Foster-Nyarko E."/>
            <person name="Jarju S."/>
            <person name="Secka A."/>
            <person name="Antonio M."/>
            <person name="Oren A."/>
            <person name="Chaudhuri R.R."/>
            <person name="La Ragione R."/>
            <person name="Hildebrand F."/>
            <person name="Pallen M.J."/>
        </authorList>
    </citation>
    <scope>NUCLEOTIDE SEQUENCE</scope>
    <source>
        <strain evidence="1">ChiHjej9B8-1298</strain>
    </source>
</reference>
<proteinExistence type="predicted"/>
<organism evidence="1 2">
    <name type="scientific">Candidatus Bacteroides merdigallinarum</name>
    <dbReference type="NCBI Taxonomy" id="2838473"/>
    <lineage>
        <taxon>Bacteria</taxon>
        <taxon>Pseudomonadati</taxon>
        <taxon>Bacteroidota</taxon>
        <taxon>Bacteroidia</taxon>
        <taxon>Bacteroidales</taxon>
        <taxon>Bacteroidaceae</taxon>
        <taxon>Bacteroides</taxon>
    </lineage>
</organism>
<evidence type="ECO:0000313" key="1">
    <source>
        <dbReference type="EMBL" id="HIZ33145.1"/>
    </source>
</evidence>
<dbReference type="AlphaFoldDB" id="A0A9D2E9A7"/>
<gene>
    <name evidence="1" type="ORF">H9814_06300</name>
</gene>
<dbReference type="EMBL" id="DXBX01000049">
    <property type="protein sequence ID" value="HIZ33145.1"/>
    <property type="molecule type" value="Genomic_DNA"/>
</dbReference>
<sequence>MSDNKLETGMEQLLAWSNMQEELNDIDFSEGFSIDDLPHKEVDKILPEAFDKLLMPKVAGFVFFLFQNDSVGKVRKI</sequence>
<accession>A0A9D2E9A7</accession>
<comment type="caution">
    <text evidence="1">The sequence shown here is derived from an EMBL/GenBank/DDBJ whole genome shotgun (WGS) entry which is preliminary data.</text>
</comment>
<name>A0A9D2E9A7_9BACE</name>
<reference evidence="1" key="2">
    <citation type="submission" date="2021-04" db="EMBL/GenBank/DDBJ databases">
        <authorList>
            <person name="Gilroy R."/>
        </authorList>
    </citation>
    <scope>NUCLEOTIDE SEQUENCE</scope>
    <source>
        <strain evidence="1">ChiHjej9B8-1298</strain>
    </source>
</reference>
<dbReference type="Proteomes" id="UP000824028">
    <property type="component" value="Unassembled WGS sequence"/>
</dbReference>
<evidence type="ECO:0000313" key="2">
    <source>
        <dbReference type="Proteomes" id="UP000824028"/>
    </source>
</evidence>